<organism evidence="2 3">
    <name type="scientific">Bacteroides thetaiotaomicron</name>
    <dbReference type="NCBI Taxonomy" id="818"/>
    <lineage>
        <taxon>Bacteria</taxon>
        <taxon>Pseudomonadati</taxon>
        <taxon>Bacteroidota</taxon>
        <taxon>Bacteroidia</taxon>
        <taxon>Bacteroidales</taxon>
        <taxon>Bacteroidaceae</taxon>
        <taxon>Bacteroides</taxon>
    </lineage>
</organism>
<dbReference type="AlphaFoldDB" id="A0A173V5T0"/>
<evidence type="ECO:0000313" key="3">
    <source>
        <dbReference type="Proteomes" id="UP000095541"/>
    </source>
</evidence>
<sequence length="47" mass="5486">MLLTRNSGRKDTAFLLIDKYFLSFSYEYLLGYRNRIASRAQIPIVNG</sequence>
<evidence type="ECO:0000313" key="2">
    <source>
        <dbReference type="EMBL" id="CUP89708.1"/>
    </source>
</evidence>
<evidence type="ECO:0000313" key="1">
    <source>
        <dbReference type="EMBL" id="CUP67215.1"/>
    </source>
</evidence>
<reference evidence="3 4" key="1">
    <citation type="submission" date="2015-09" db="EMBL/GenBank/DDBJ databases">
        <authorList>
            <consortium name="Pathogen Informatics"/>
        </authorList>
    </citation>
    <scope>NUCLEOTIDE SEQUENCE [LARGE SCALE GENOMIC DNA]</scope>
    <source>
        <strain evidence="1 4">2789STDY5834899</strain>
        <strain evidence="2 3">2789STDY5834945</strain>
    </source>
</reference>
<dbReference type="EMBL" id="CZAP01000010">
    <property type="protein sequence ID" value="CUP67215.1"/>
    <property type="molecule type" value="Genomic_DNA"/>
</dbReference>
<protein>
    <submittedName>
        <fullName evidence="2">Uncharacterized protein</fullName>
    </submittedName>
</protein>
<proteinExistence type="predicted"/>
<name>A0A173V5T0_BACT4</name>
<dbReference type="EMBL" id="CZBI01000002">
    <property type="protein sequence ID" value="CUP89708.1"/>
    <property type="molecule type" value="Genomic_DNA"/>
</dbReference>
<dbReference type="Proteomes" id="UP000095576">
    <property type="component" value="Unassembled WGS sequence"/>
</dbReference>
<gene>
    <name evidence="1" type="ORF">ERS852511_02836</name>
    <name evidence="2" type="ORF">ERS852557_02105</name>
</gene>
<dbReference type="Proteomes" id="UP000095541">
    <property type="component" value="Unassembled WGS sequence"/>
</dbReference>
<evidence type="ECO:0000313" key="4">
    <source>
        <dbReference type="Proteomes" id="UP000095576"/>
    </source>
</evidence>
<accession>A0A173V5T0</accession>